<sequence>MSVAAIQRLLSLSALAAVLNLPRVAASCNQTYLDGGLTILSQNLLDGAENDGSAAILVSKPDTYSATETVCKLLGEKVWNPDIQDFGAALNVSLAYQVFQGLAREDELYWVAKKEPKGSACRAINPNGEVSEVECGSKISGLCTQSAPVSNSSFADNSAPWQVKQLVDKVQLTGYRDYHTWKFRGIRFADTPDRFTYSKVKSFAEPAEVSAIEAGADCVQPIGEVRSGSSEDCLFLNVWTPYLAPKDDDKKTGLRPVMVYLYGGGLQSGSGKNSNTDGTNLASRGDVVVVSVNYRVGSIGFLAFNDGVHTGNYGVSDMVTALEWVKEHIHNFGGDASRVTLFGESSGAQSTHFMLSSPKAKGLFHRAIMQSDPTGYPISGQFAPAQYSSLEDVYSSLTTKVLAQAGCQNATDAIACLDKIGGFDLVNLSTNANAVVTDGTYIVDHELDLSKPGYAAEVDVMTGFNRDESGVLVDDYPEEGQAFADYFANKVASMFSLESNYTSGADLAPFFPAGPDNATAEQVFNASMRIASDGAFKCLDMAKAYSGALNGAFASTYAFEFNRTYNPSGYTRTWCDAPATDARPNGDPDAEYYKCHAGEQLVVFANERRAGQPDRDGNDLAFMQLVVDYWSAFARAGDPNPDREYLAVRGHTDSLAQVDATGAWRPVDPKAPTLRLLQWNGAQVGFVEVSQCEALGLAFDSLES</sequence>
<dbReference type="Pfam" id="PF00135">
    <property type="entry name" value="COesterase"/>
    <property type="match status" value="1"/>
</dbReference>
<dbReference type="PANTHER" id="PTHR43142">
    <property type="entry name" value="CARBOXYLIC ESTER HYDROLASE"/>
    <property type="match status" value="1"/>
</dbReference>
<evidence type="ECO:0000259" key="4">
    <source>
        <dbReference type="Pfam" id="PF00135"/>
    </source>
</evidence>
<feature type="domain" description="Carboxylesterase type B" evidence="4">
    <location>
        <begin position="179"/>
        <end position="667"/>
    </location>
</feature>
<dbReference type="InterPro" id="IPR019819">
    <property type="entry name" value="Carboxylesterase_B_CS"/>
</dbReference>
<protein>
    <submittedName>
        <fullName evidence="5">Alpha/beta-hydrolase</fullName>
    </submittedName>
</protein>
<reference evidence="5" key="1">
    <citation type="submission" date="2023-06" db="EMBL/GenBank/DDBJ databases">
        <title>Genome-scale phylogeny and comparative genomics of the fungal order Sordariales.</title>
        <authorList>
            <consortium name="Lawrence Berkeley National Laboratory"/>
            <person name="Hensen N."/>
            <person name="Bonometti L."/>
            <person name="Westerberg I."/>
            <person name="Brannstrom I.O."/>
            <person name="Guillou S."/>
            <person name="Cros-Aarteil S."/>
            <person name="Calhoun S."/>
            <person name="Haridas S."/>
            <person name="Kuo A."/>
            <person name="Mondo S."/>
            <person name="Pangilinan J."/>
            <person name="Riley R."/>
            <person name="Labutti K."/>
            <person name="Andreopoulos B."/>
            <person name="Lipzen A."/>
            <person name="Chen C."/>
            <person name="Yanf M."/>
            <person name="Daum C."/>
            <person name="Ng V."/>
            <person name="Clum A."/>
            <person name="Steindorff A."/>
            <person name="Ohm R."/>
            <person name="Martin F."/>
            <person name="Silar P."/>
            <person name="Natvig D."/>
            <person name="Lalanne C."/>
            <person name="Gautier V."/>
            <person name="Ament-Velasquez S.L."/>
            <person name="Kruys A."/>
            <person name="Hutchinson M.I."/>
            <person name="Powell A.J."/>
            <person name="Barry K."/>
            <person name="Miller A.N."/>
            <person name="Grigoriev I.V."/>
            <person name="Debuchy R."/>
            <person name="Gladieux P."/>
            <person name="Thoren M.H."/>
            <person name="Johannesson H."/>
        </authorList>
    </citation>
    <scope>NUCLEOTIDE SEQUENCE</scope>
    <source>
        <strain evidence="5">8032-3</strain>
    </source>
</reference>
<name>A0AAJ0FIM5_9PEZI</name>
<dbReference type="PANTHER" id="PTHR43142:SF3">
    <property type="entry name" value="PUTATIVE (AFU_ORTHOLOGUE AFUA_3G09070)-RELATED"/>
    <property type="match status" value="1"/>
</dbReference>
<dbReference type="PROSITE" id="PS00941">
    <property type="entry name" value="CARBOXYLESTERASE_B_2"/>
    <property type="match status" value="1"/>
</dbReference>
<evidence type="ECO:0000256" key="3">
    <source>
        <dbReference type="SAM" id="SignalP"/>
    </source>
</evidence>
<dbReference type="GO" id="GO:0016787">
    <property type="term" value="F:hydrolase activity"/>
    <property type="evidence" value="ECO:0007669"/>
    <property type="project" value="UniProtKB-KW"/>
</dbReference>
<dbReference type="InterPro" id="IPR019826">
    <property type="entry name" value="Carboxylesterase_B_AS"/>
</dbReference>
<organism evidence="5 6">
    <name type="scientific">Phialemonium atrogriseum</name>
    <dbReference type="NCBI Taxonomy" id="1093897"/>
    <lineage>
        <taxon>Eukaryota</taxon>
        <taxon>Fungi</taxon>
        <taxon>Dikarya</taxon>
        <taxon>Ascomycota</taxon>
        <taxon>Pezizomycotina</taxon>
        <taxon>Sordariomycetes</taxon>
        <taxon>Sordariomycetidae</taxon>
        <taxon>Cephalothecales</taxon>
        <taxon>Cephalothecaceae</taxon>
        <taxon>Phialemonium</taxon>
    </lineage>
</organism>
<dbReference type="EMBL" id="MU839027">
    <property type="protein sequence ID" value="KAK1763469.1"/>
    <property type="molecule type" value="Genomic_DNA"/>
</dbReference>
<comment type="caution">
    <text evidence="5">The sequence shown here is derived from an EMBL/GenBank/DDBJ whole genome shotgun (WGS) entry which is preliminary data.</text>
</comment>
<dbReference type="PROSITE" id="PS00122">
    <property type="entry name" value="CARBOXYLESTERASE_B_1"/>
    <property type="match status" value="1"/>
</dbReference>
<dbReference type="GeneID" id="85315152"/>
<comment type="similarity">
    <text evidence="1">Belongs to the type-B carboxylesterase/lipase family.</text>
</comment>
<dbReference type="Proteomes" id="UP001244011">
    <property type="component" value="Unassembled WGS sequence"/>
</dbReference>
<gene>
    <name evidence="5" type="ORF">QBC33DRAFT_598317</name>
</gene>
<accession>A0AAJ0FIM5</accession>
<keyword evidence="6" id="KW-1185">Reference proteome</keyword>
<keyword evidence="2" id="KW-0378">Hydrolase</keyword>
<keyword evidence="3" id="KW-0732">Signal</keyword>
<evidence type="ECO:0000313" key="5">
    <source>
        <dbReference type="EMBL" id="KAK1763469.1"/>
    </source>
</evidence>
<evidence type="ECO:0000313" key="6">
    <source>
        <dbReference type="Proteomes" id="UP001244011"/>
    </source>
</evidence>
<dbReference type="AlphaFoldDB" id="A0AAJ0FIM5"/>
<dbReference type="RefSeq" id="XP_060279682.1">
    <property type="nucleotide sequence ID" value="XM_060431965.1"/>
</dbReference>
<feature type="chain" id="PRO_5042506225" evidence="3">
    <location>
        <begin position="27"/>
        <end position="704"/>
    </location>
</feature>
<dbReference type="InterPro" id="IPR002018">
    <property type="entry name" value="CarbesteraseB"/>
</dbReference>
<dbReference type="SUPFAM" id="SSF53474">
    <property type="entry name" value="alpha/beta-Hydrolases"/>
    <property type="match status" value="1"/>
</dbReference>
<evidence type="ECO:0000256" key="2">
    <source>
        <dbReference type="ARBA" id="ARBA00022801"/>
    </source>
</evidence>
<dbReference type="InterPro" id="IPR029058">
    <property type="entry name" value="AB_hydrolase_fold"/>
</dbReference>
<proteinExistence type="inferred from homology"/>
<feature type="signal peptide" evidence="3">
    <location>
        <begin position="1"/>
        <end position="26"/>
    </location>
</feature>
<dbReference type="Gene3D" id="3.40.50.1820">
    <property type="entry name" value="alpha/beta hydrolase"/>
    <property type="match status" value="1"/>
</dbReference>
<evidence type="ECO:0000256" key="1">
    <source>
        <dbReference type="ARBA" id="ARBA00005964"/>
    </source>
</evidence>